<dbReference type="Proteomes" id="UP000602510">
    <property type="component" value="Unassembled WGS sequence"/>
</dbReference>
<keyword evidence="3" id="KW-1185">Reference proteome</keyword>
<sequence length="68" mass="6843">MRWLRASAAGCSAEESLGHGNCLTNALFAAVPASEASPVGTLHIPASSIVARCRAGPAQAALDDTNAH</sequence>
<proteinExistence type="predicted"/>
<accession>A0A833WHB3</accession>
<comment type="caution">
    <text evidence="1">The sequence shown here is derived from an EMBL/GenBank/DDBJ whole genome shotgun (WGS) entry which is preliminary data.</text>
</comment>
<dbReference type="EMBL" id="WSZM01000117">
    <property type="protein sequence ID" value="KAF4041617.1"/>
    <property type="molecule type" value="Genomic_DNA"/>
</dbReference>
<evidence type="ECO:0000313" key="3">
    <source>
        <dbReference type="Proteomes" id="UP000602510"/>
    </source>
</evidence>
<gene>
    <name evidence="1" type="ORF">GN244_ATG06130</name>
    <name evidence="2" type="ORF">GN958_ATG04015</name>
</gene>
<dbReference type="EMBL" id="JAACNO010000560">
    <property type="protein sequence ID" value="KAF4146761.1"/>
    <property type="molecule type" value="Genomic_DNA"/>
</dbReference>
<evidence type="ECO:0000313" key="1">
    <source>
        <dbReference type="EMBL" id="KAF4041617.1"/>
    </source>
</evidence>
<organism evidence="1 3">
    <name type="scientific">Phytophthora infestans</name>
    <name type="common">Potato late blight agent</name>
    <name type="synonym">Botrytis infestans</name>
    <dbReference type="NCBI Taxonomy" id="4787"/>
    <lineage>
        <taxon>Eukaryota</taxon>
        <taxon>Sar</taxon>
        <taxon>Stramenopiles</taxon>
        <taxon>Oomycota</taxon>
        <taxon>Peronosporomycetes</taxon>
        <taxon>Peronosporales</taxon>
        <taxon>Peronosporaceae</taxon>
        <taxon>Phytophthora</taxon>
    </lineage>
</organism>
<reference evidence="1" key="1">
    <citation type="submission" date="2020-04" db="EMBL/GenBank/DDBJ databases">
        <title>Hybrid Assembly of Korean Phytophthora infestans isolates.</title>
        <authorList>
            <person name="Prokchorchik M."/>
            <person name="Lee Y."/>
            <person name="Seo J."/>
            <person name="Cho J.-H."/>
            <person name="Park Y.-E."/>
            <person name="Jang D.-C."/>
            <person name="Im J.-S."/>
            <person name="Choi J.-G."/>
            <person name="Park H.-J."/>
            <person name="Lee G.-B."/>
            <person name="Lee Y.-G."/>
            <person name="Hong S.-Y."/>
            <person name="Cho K."/>
            <person name="Sohn K.H."/>
        </authorList>
    </citation>
    <scope>NUCLEOTIDE SEQUENCE</scope>
    <source>
        <strain evidence="1">KR_1_A1</strain>
        <strain evidence="2">KR_2_A2</strain>
    </source>
</reference>
<name>A0A833WHB3_PHYIN</name>
<protein>
    <submittedName>
        <fullName evidence="1">Uncharacterized protein</fullName>
    </submittedName>
</protein>
<dbReference type="AlphaFoldDB" id="A0A833WHB3"/>
<dbReference type="Proteomes" id="UP000704712">
    <property type="component" value="Unassembled WGS sequence"/>
</dbReference>
<evidence type="ECO:0000313" key="2">
    <source>
        <dbReference type="EMBL" id="KAF4146761.1"/>
    </source>
</evidence>